<comment type="caution">
    <text evidence="2">The sequence shown here is derived from an EMBL/GenBank/DDBJ whole genome shotgun (WGS) entry which is preliminary data.</text>
</comment>
<dbReference type="SUPFAM" id="SSF56059">
    <property type="entry name" value="Glutathione synthetase ATP-binding domain-like"/>
    <property type="match status" value="1"/>
</dbReference>
<evidence type="ECO:0000313" key="2">
    <source>
        <dbReference type="EMBL" id="MBT1709467.1"/>
    </source>
</evidence>
<organism evidence="2 3">
    <name type="scientific">Dawidia cretensis</name>
    <dbReference type="NCBI Taxonomy" id="2782350"/>
    <lineage>
        <taxon>Bacteria</taxon>
        <taxon>Pseudomonadati</taxon>
        <taxon>Bacteroidota</taxon>
        <taxon>Cytophagia</taxon>
        <taxon>Cytophagales</taxon>
        <taxon>Chryseotaleaceae</taxon>
        <taxon>Dawidia</taxon>
    </lineage>
</organism>
<evidence type="ECO:0000313" key="3">
    <source>
        <dbReference type="Proteomes" id="UP001319080"/>
    </source>
</evidence>
<evidence type="ECO:0000259" key="1">
    <source>
        <dbReference type="Pfam" id="PF08443"/>
    </source>
</evidence>
<dbReference type="InterPro" id="IPR013651">
    <property type="entry name" value="ATP-grasp_RimK-type"/>
</dbReference>
<keyword evidence="3" id="KW-1185">Reference proteome</keyword>
<feature type="domain" description="ATP-grasp fold RimK-type" evidence="1">
    <location>
        <begin position="38"/>
        <end position="111"/>
    </location>
</feature>
<name>A0AAP2GVS4_9BACT</name>
<dbReference type="Pfam" id="PF08443">
    <property type="entry name" value="RimK"/>
    <property type="match status" value="1"/>
</dbReference>
<dbReference type="Proteomes" id="UP001319080">
    <property type="component" value="Unassembled WGS sequence"/>
</dbReference>
<accession>A0AAP2GVS4</accession>
<dbReference type="AlphaFoldDB" id="A0AAP2GVS4"/>
<dbReference type="EMBL" id="JAHESE010000013">
    <property type="protein sequence ID" value="MBT1709467.1"/>
    <property type="molecule type" value="Genomic_DNA"/>
</dbReference>
<gene>
    <name evidence="2" type="ORF">KK062_14585</name>
</gene>
<dbReference type="RefSeq" id="WP_254085044.1">
    <property type="nucleotide sequence ID" value="NZ_JAHESE010000013.1"/>
</dbReference>
<sequence length="313" mass="36307">MKARSFFFFSAANPGIQYAGFVQEKKSDIYKLIPQQYYPRTRLCTPGEPASHLIHELKNRGLTFPLIAKPDMGQKGIQVKLLESEQELTLYSQTTRVNFLLQEYIPYEQEVGIFYYRIPGEETGHISGIVGKEFLTVTGDGRSSIVSLLKRHDRSLLQLSVLKRTYGEFLDTILAKDVSYVLVPYGNHARGARFINLNHRITDALTRTIDKVCQQIPGFYYGRMDIKFNSWEEMLEGKFSIIELNGAGSEPTHIYDPACSIFYAWKEIHKHWHLLYTISTLNVRKKRLFLMKTTDGIRMIRDHYKHVRRMAKV</sequence>
<protein>
    <recommendedName>
        <fullName evidence="1">ATP-grasp fold RimK-type domain-containing protein</fullName>
    </recommendedName>
</protein>
<proteinExistence type="predicted"/>
<reference evidence="2 3" key="1">
    <citation type="submission" date="2021-05" db="EMBL/GenBank/DDBJ databases">
        <title>A Polyphasic approach of four new species of the genus Ohtaekwangia: Ohtaekwangia histidinii sp. nov., Ohtaekwangia cretensis sp. nov., Ohtaekwangia indiensis sp. nov., Ohtaekwangia reichenbachii sp. nov. from diverse environment.</title>
        <authorList>
            <person name="Octaviana S."/>
        </authorList>
    </citation>
    <scope>NUCLEOTIDE SEQUENCE [LARGE SCALE GENOMIC DNA]</scope>
    <source>
        <strain evidence="2 3">PWU5</strain>
    </source>
</reference>